<dbReference type="GO" id="GO:0005737">
    <property type="term" value="C:cytoplasm"/>
    <property type="evidence" value="ECO:0007669"/>
    <property type="project" value="TreeGrafter"/>
</dbReference>
<evidence type="ECO:0000313" key="4">
    <source>
        <dbReference type="Proteomes" id="UP000295510"/>
    </source>
</evidence>
<sequence>MPGHPPRCAQTLLHQTLTHWQRQGCPDLWLFAYGSLIWKTDFPVAERRIASVHGYHRALKMWSRVNRGTPQRPGLVLALLPGGSCRGVALRVPAREVPEMLPRLWDREMPNPVYDPRWLRCHSGEGSVSALAFTLSRRSPSYTGELSAQELRQIFQDARGRYGTTLEYARQTLEQLHALGIRDRGLERLLRHAHGL</sequence>
<gene>
    <name evidence="3" type="ORF">DFR43_101147</name>
</gene>
<dbReference type="EMBL" id="SNYL01000001">
    <property type="protein sequence ID" value="TDQ45245.1"/>
    <property type="molecule type" value="Genomic_DNA"/>
</dbReference>
<dbReference type="CDD" id="cd06661">
    <property type="entry name" value="GGCT_like"/>
    <property type="match status" value="1"/>
</dbReference>
<comment type="caution">
    <text evidence="3">The sequence shown here is derived from an EMBL/GenBank/DDBJ whole genome shotgun (WGS) entry which is preliminary data.</text>
</comment>
<dbReference type="PANTHER" id="PTHR12192:SF2">
    <property type="entry name" value="GLUTATHIONE-SPECIFIC GAMMA-GLUTAMYLCYCLOTRANSFERASE 2"/>
    <property type="match status" value="1"/>
</dbReference>
<dbReference type="OrthoDB" id="9795692at2"/>
<protein>
    <recommendedName>
        <fullName evidence="1">glutathione-specific gamma-glutamylcyclotransferase</fullName>
        <ecNumber evidence="1">4.3.2.7</ecNumber>
    </recommendedName>
</protein>
<dbReference type="Proteomes" id="UP000295510">
    <property type="component" value="Unassembled WGS sequence"/>
</dbReference>
<dbReference type="AlphaFoldDB" id="A0A4R6UJK1"/>
<dbReference type="EC" id="4.3.2.7" evidence="1"/>
<dbReference type="InterPro" id="IPR013024">
    <property type="entry name" value="GGCT-like"/>
</dbReference>
<dbReference type="Gene3D" id="3.10.490.10">
    <property type="entry name" value="Gamma-glutamyl cyclotransferase-like"/>
    <property type="match status" value="1"/>
</dbReference>
<keyword evidence="4" id="KW-1185">Reference proteome</keyword>
<dbReference type="SUPFAM" id="SSF110857">
    <property type="entry name" value="Gamma-glutamyl cyclotransferase-like"/>
    <property type="match status" value="1"/>
</dbReference>
<dbReference type="InterPro" id="IPR006840">
    <property type="entry name" value="ChaC"/>
</dbReference>
<dbReference type="GO" id="GO:0006751">
    <property type="term" value="P:glutathione catabolic process"/>
    <property type="evidence" value="ECO:0007669"/>
    <property type="project" value="InterPro"/>
</dbReference>
<name>A0A4R6UJK1_9BURK</name>
<dbReference type="GO" id="GO:0061928">
    <property type="term" value="F:glutathione specific gamma-glutamylcyclotransferase activity"/>
    <property type="evidence" value="ECO:0007669"/>
    <property type="project" value="UniProtKB-EC"/>
</dbReference>
<dbReference type="Pfam" id="PF04752">
    <property type="entry name" value="ChaC"/>
    <property type="match status" value="1"/>
</dbReference>
<dbReference type="PANTHER" id="PTHR12192">
    <property type="entry name" value="CATION TRANSPORT PROTEIN CHAC-RELATED"/>
    <property type="match status" value="1"/>
</dbReference>
<dbReference type="InterPro" id="IPR036568">
    <property type="entry name" value="GGCT-like_sf"/>
</dbReference>
<proteinExistence type="predicted"/>
<organism evidence="3 4">
    <name type="scientific">Tepidicella xavieri</name>
    <dbReference type="NCBI Taxonomy" id="360241"/>
    <lineage>
        <taxon>Bacteria</taxon>
        <taxon>Pseudomonadati</taxon>
        <taxon>Pseudomonadota</taxon>
        <taxon>Betaproteobacteria</taxon>
        <taxon>Burkholderiales</taxon>
        <taxon>Tepidicella</taxon>
    </lineage>
</organism>
<evidence type="ECO:0000313" key="3">
    <source>
        <dbReference type="EMBL" id="TDQ45245.1"/>
    </source>
</evidence>
<accession>A0A4R6UJK1</accession>
<reference evidence="3 4" key="1">
    <citation type="submission" date="2019-03" db="EMBL/GenBank/DDBJ databases">
        <title>Genomic Encyclopedia of Type Strains, Phase IV (KMG-IV): sequencing the most valuable type-strain genomes for metagenomic binning, comparative biology and taxonomic classification.</title>
        <authorList>
            <person name="Goeker M."/>
        </authorList>
    </citation>
    <scope>NUCLEOTIDE SEQUENCE [LARGE SCALE GENOMIC DNA]</scope>
    <source>
        <strain evidence="3 4">DSM 19605</strain>
    </source>
</reference>
<keyword evidence="2" id="KW-0456">Lyase</keyword>
<dbReference type="RefSeq" id="WP_133595582.1">
    <property type="nucleotide sequence ID" value="NZ_SNYL01000001.1"/>
</dbReference>
<evidence type="ECO:0000256" key="1">
    <source>
        <dbReference type="ARBA" id="ARBA00012344"/>
    </source>
</evidence>
<evidence type="ECO:0000256" key="2">
    <source>
        <dbReference type="ARBA" id="ARBA00023239"/>
    </source>
</evidence>